<evidence type="ECO:0000313" key="2">
    <source>
        <dbReference type="Proteomes" id="UP000027153"/>
    </source>
</evidence>
<dbReference type="RefSeq" id="WP_048089926.1">
    <property type="nucleotide sequence ID" value="NZ_JMIY01000002.1"/>
</dbReference>
<dbReference type="EMBL" id="JMIY01000002">
    <property type="protein sequence ID" value="KCZ72924.1"/>
    <property type="molecule type" value="Genomic_DNA"/>
</dbReference>
<proteinExistence type="predicted"/>
<protein>
    <submittedName>
        <fullName evidence="1">Uncharacterized protein</fullName>
    </submittedName>
</protein>
<comment type="caution">
    <text evidence="1">The sequence shown here is derived from an EMBL/GenBank/DDBJ whole genome shotgun (WGS) entry which is preliminary data.</text>
</comment>
<dbReference type="Proteomes" id="UP000027153">
    <property type="component" value="Unassembled WGS sequence"/>
</dbReference>
<sequence>MPKDLTVTLTDMEYEILKKIRIVEGEDGEKLRNLLRFYIATIPELKSSEYALKRSENKEEIEETLREVWSQYELTDHPVEQWEEDKIDRLMSDLVEINALVRTGERDFIPNSKFRSLFKMLLHDIATESRDMDEYSAACVATIQLLMEFGVGVLSKETIRDGAILINEGWMFAYATAMKRAREFMKTKKLFPETPEQTPESA</sequence>
<reference evidence="1 2" key="1">
    <citation type="journal article" date="2013" name="Nature">
        <title>Anaerobic oxidation of methane coupled to nitrate reduction in a novel archaeal lineage.</title>
        <authorList>
            <person name="Haroon M.F."/>
            <person name="Hu S."/>
            <person name="Shi Y."/>
            <person name="Imelfort M."/>
            <person name="Keller J."/>
            <person name="Hugenholtz P."/>
            <person name="Yuan Z."/>
            <person name="Tyson G.W."/>
        </authorList>
    </citation>
    <scope>NUCLEOTIDE SEQUENCE [LARGE SCALE GENOMIC DNA]</scope>
    <source>
        <strain evidence="1 2">ANME-2d</strain>
    </source>
</reference>
<keyword evidence="2" id="KW-1185">Reference proteome</keyword>
<gene>
    <name evidence="1" type="ORF">ANME2D_01365</name>
</gene>
<organism evidence="1 2">
    <name type="scientific">Candidatus Methanoperedens nitratireducens</name>
    <dbReference type="NCBI Taxonomy" id="1392998"/>
    <lineage>
        <taxon>Archaea</taxon>
        <taxon>Methanobacteriati</taxon>
        <taxon>Methanobacteriota</taxon>
        <taxon>Stenosarchaea group</taxon>
        <taxon>Methanomicrobia</taxon>
        <taxon>Methanosarcinales</taxon>
        <taxon>ANME-2 cluster</taxon>
        <taxon>Candidatus Methanoperedentaceae</taxon>
        <taxon>Candidatus Methanoperedens</taxon>
    </lineage>
</organism>
<dbReference type="OrthoDB" id="146173at2157"/>
<accession>A0A062VB82</accession>
<dbReference type="AlphaFoldDB" id="A0A062VB82"/>
<evidence type="ECO:0000313" key="1">
    <source>
        <dbReference type="EMBL" id="KCZ72924.1"/>
    </source>
</evidence>
<name>A0A062VB82_9EURY</name>